<dbReference type="InterPro" id="IPR036249">
    <property type="entry name" value="Thioredoxin-like_sf"/>
</dbReference>
<dbReference type="Proteomes" id="UP001053296">
    <property type="component" value="Chromosome"/>
</dbReference>
<keyword evidence="1" id="KW-0732">Signal</keyword>
<evidence type="ECO:0008006" key="4">
    <source>
        <dbReference type="Google" id="ProtNLM"/>
    </source>
</evidence>
<name>A0ABM7P6B9_9BACT</name>
<accession>A0ABM7P6B9</accession>
<evidence type="ECO:0000256" key="1">
    <source>
        <dbReference type="SAM" id="SignalP"/>
    </source>
</evidence>
<organism evidence="2 3">
    <name type="scientific">Pseudodesulfovibrio sediminis</name>
    <dbReference type="NCBI Taxonomy" id="2810563"/>
    <lineage>
        <taxon>Bacteria</taxon>
        <taxon>Pseudomonadati</taxon>
        <taxon>Thermodesulfobacteriota</taxon>
        <taxon>Desulfovibrionia</taxon>
        <taxon>Desulfovibrionales</taxon>
        <taxon>Desulfovibrionaceae</taxon>
    </lineage>
</organism>
<protein>
    <recommendedName>
        <fullName evidence="4">Thioredoxin domain-containing protein</fullName>
    </recommendedName>
</protein>
<sequence>MKKIKILILLLVCFSSMLATTGYCEDIIIDNFGRDPASLLNKMNATYVNDTTFKEIVSKDGIYFLLFCSTKKNRELHGLATVIYTIYKKFGPVNIVVYPIDRDISEKKRQLIMAKYQLKHLPTAGIVKIDSLNGNTIMSIVGGPQTIKSSIHLYHDIIEEQLFPLKEAK</sequence>
<evidence type="ECO:0000313" key="3">
    <source>
        <dbReference type="Proteomes" id="UP001053296"/>
    </source>
</evidence>
<gene>
    <name evidence="2" type="ORF">PSDVSF_17030</name>
</gene>
<evidence type="ECO:0000313" key="2">
    <source>
        <dbReference type="EMBL" id="BCS88461.1"/>
    </source>
</evidence>
<dbReference type="EMBL" id="AP024485">
    <property type="protein sequence ID" value="BCS88461.1"/>
    <property type="molecule type" value="Genomic_DNA"/>
</dbReference>
<keyword evidence="3" id="KW-1185">Reference proteome</keyword>
<feature type="chain" id="PRO_5045548714" description="Thioredoxin domain-containing protein" evidence="1">
    <location>
        <begin position="20"/>
        <end position="169"/>
    </location>
</feature>
<reference evidence="2" key="1">
    <citation type="journal article" date="2022" name="Arch. Microbiol.">
        <title>Pseudodesulfovibrio sediminis sp. nov., a mesophilic and neutrophilic sulfate-reducing bacterium isolated from sediment of a brackish lake.</title>
        <authorList>
            <person name="Takahashi A."/>
            <person name="Kojima H."/>
            <person name="Watanabe M."/>
            <person name="Fukui M."/>
        </authorList>
    </citation>
    <scope>NUCLEOTIDE SEQUENCE</scope>
    <source>
        <strain evidence="2">SF6</strain>
    </source>
</reference>
<dbReference type="RefSeq" id="WP_229596445.1">
    <property type="nucleotide sequence ID" value="NZ_AP024485.1"/>
</dbReference>
<proteinExistence type="predicted"/>
<dbReference type="SUPFAM" id="SSF52833">
    <property type="entry name" value="Thioredoxin-like"/>
    <property type="match status" value="1"/>
</dbReference>
<feature type="signal peptide" evidence="1">
    <location>
        <begin position="1"/>
        <end position="19"/>
    </location>
</feature>